<keyword evidence="7" id="KW-0067">ATP-binding</keyword>
<comment type="similarity">
    <text evidence="2">Belongs to the IPP transferase family.</text>
</comment>
<keyword evidence="4 10" id="KW-0808">Transferase</keyword>
<protein>
    <recommendedName>
        <fullName evidence="3">tRNA dimethylallyltransferase</fullName>
        <ecNumber evidence="3">2.5.1.75</ecNumber>
    </recommendedName>
</protein>
<dbReference type="GO" id="GO:0006400">
    <property type="term" value="P:tRNA modification"/>
    <property type="evidence" value="ECO:0007669"/>
    <property type="project" value="TreeGrafter"/>
</dbReference>
<dbReference type="EMBL" id="VSSQ01007495">
    <property type="protein sequence ID" value="MPM36094.1"/>
    <property type="molecule type" value="Genomic_DNA"/>
</dbReference>
<dbReference type="InterPro" id="IPR039657">
    <property type="entry name" value="Dimethylallyltransferase"/>
</dbReference>
<evidence type="ECO:0000256" key="4">
    <source>
        <dbReference type="ARBA" id="ARBA00022679"/>
    </source>
</evidence>
<dbReference type="Gene3D" id="1.10.20.140">
    <property type="match status" value="1"/>
</dbReference>
<sequence>MPKERTVRPVSPAILVICGPTASGKTRLGVELALRLGGEVISADSMQIYRDMDIGTAKPTMEERRGIPHHMLDVAEPWENWSVARYAQAASACAENILSRGKLPIVVGGTGLYIDALVTGRDFAPFTGTWRRLLQERAKAEGMEVLYEELRRIDPERAARLAIGDEKRIIRALEVWHETGQTISEHDARTRKIPPRYRAVTLGLAFARREDMWAQIDKRVDEMVSSGLVNEVRGLLASGIPENSTAMQAIGYKEIAAALRQDGELERAIEEIKLRTRQYAKRQLTWFRRNKEIYWQHWDTAPVFSQAVQNSTAYLEEYGLR</sequence>
<dbReference type="Pfam" id="PF01715">
    <property type="entry name" value="IPPT"/>
    <property type="match status" value="1"/>
</dbReference>
<dbReference type="AlphaFoldDB" id="A0A644ZDX7"/>
<comment type="caution">
    <text evidence="10">The sequence shown here is derived from an EMBL/GenBank/DDBJ whole genome shotgun (WGS) entry which is preliminary data.</text>
</comment>
<dbReference type="InterPro" id="IPR027417">
    <property type="entry name" value="P-loop_NTPase"/>
</dbReference>
<evidence type="ECO:0000256" key="8">
    <source>
        <dbReference type="ARBA" id="ARBA00022842"/>
    </source>
</evidence>
<organism evidence="10">
    <name type="scientific">bioreactor metagenome</name>
    <dbReference type="NCBI Taxonomy" id="1076179"/>
    <lineage>
        <taxon>unclassified sequences</taxon>
        <taxon>metagenomes</taxon>
        <taxon>ecological metagenomes</taxon>
    </lineage>
</organism>
<evidence type="ECO:0000256" key="6">
    <source>
        <dbReference type="ARBA" id="ARBA00022741"/>
    </source>
</evidence>
<accession>A0A644ZDX7</accession>
<evidence type="ECO:0000256" key="7">
    <source>
        <dbReference type="ARBA" id="ARBA00022840"/>
    </source>
</evidence>
<reference evidence="10" key="1">
    <citation type="submission" date="2019-08" db="EMBL/GenBank/DDBJ databases">
        <authorList>
            <person name="Kucharzyk K."/>
            <person name="Murdoch R.W."/>
            <person name="Higgins S."/>
            <person name="Loffler F."/>
        </authorList>
    </citation>
    <scope>NUCLEOTIDE SEQUENCE</scope>
</reference>
<evidence type="ECO:0000256" key="1">
    <source>
        <dbReference type="ARBA" id="ARBA00001946"/>
    </source>
</evidence>
<dbReference type="EC" id="2.5.1.75" evidence="3"/>
<comment type="catalytic activity">
    <reaction evidence="9">
        <text>adenosine(37) in tRNA + dimethylallyl diphosphate = N(6)-dimethylallyladenosine(37) in tRNA + diphosphate</text>
        <dbReference type="Rhea" id="RHEA:26482"/>
        <dbReference type="Rhea" id="RHEA-COMP:10162"/>
        <dbReference type="Rhea" id="RHEA-COMP:10375"/>
        <dbReference type="ChEBI" id="CHEBI:33019"/>
        <dbReference type="ChEBI" id="CHEBI:57623"/>
        <dbReference type="ChEBI" id="CHEBI:74411"/>
        <dbReference type="ChEBI" id="CHEBI:74415"/>
        <dbReference type="EC" id="2.5.1.75"/>
    </reaction>
</comment>
<dbReference type="GO" id="GO:0005524">
    <property type="term" value="F:ATP binding"/>
    <property type="evidence" value="ECO:0007669"/>
    <property type="project" value="UniProtKB-KW"/>
</dbReference>
<comment type="cofactor">
    <cofactor evidence="1">
        <name>Mg(2+)</name>
        <dbReference type="ChEBI" id="CHEBI:18420"/>
    </cofactor>
</comment>
<evidence type="ECO:0000256" key="2">
    <source>
        <dbReference type="ARBA" id="ARBA00005842"/>
    </source>
</evidence>
<gene>
    <name evidence="10" type="primary">miaA_31</name>
    <name evidence="10" type="ORF">SDC9_82689</name>
</gene>
<dbReference type="GO" id="GO:0052381">
    <property type="term" value="F:tRNA dimethylallyltransferase activity"/>
    <property type="evidence" value="ECO:0007669"/>
    <property type="project" value="UniProtKB-EC"/>
</dbReference>
<keyword evidence="6" id="KW-0547">Nucleotide-binding</keyword>
<keyword evidence="5" id="KW-0819">tRNA processing</keyword>
<dbReference type="NCBIfam" id="TIGR00174">
    <property type="entry name" value="miaA"/>
    <property type="match status" value="1"/>
</dbReference>
<dbReference type="PANTHER" id="PTHR11088:SF60">
    <property type="entry name" value="TRNA DIMETHYLALLYLTRANSFERASE"/>
    <property type="match status" value="1"/>
</dbReference>
<keyword evidence="8" id="KW-0460">Magnesium</keyword>
<dbReference type="HAMAP" id="MF_00185">
    <property type="entry name" value="IPP_trans"/>
    <property type="match status" value="1"/>
</dbReference>
<evidence type="ECO:0000256" key="5">
    <source>
        <dbReference type="ARBA" id="ARBA00022694"/>
    </source>
</evidence>
<evidence type="ECO:0000313" key="10">
    <source>
        <dbReference type="EMBL" id="MPM36094.1"/>
    </source>
</evidence>
<dbReference type="PANTHER" id="PTHR11088">
    <property type="entry name" value="TRNA DIMETHYLALLYLTRANSFERASE"/>
    <property type="match status" value="1"/>
</dbReference>
<dbReference type="SUPFAM" id="SSF52540">
    <property type="entry name" value="P-loop containing nucleoside triphosphate hydrolases"/>
    <property type="match status" value="1"/>
</dbReference>
<evidence type="ECO:0000256" key="9">
    <source>
        <dbReference type="ARBA" id="ARBA00049563"/>
    </source>
</evidence>
<proteinExistence type="inferred from homology"/>
<dbReference type="InterPro" id="IPR018022">
    <property type="entry name" value="IPT"/>
</dbReference>
<evidence type="ECO:0000256" key="3">
    <source>
        <dbReference type="ARBA" id="ARBA00012665"/>
    </source>
</evidence>
<name>A0A644ZDX7_9ZZZZ</name>
<dbReference type="Gene3D" id="3.40.50.300">
    <property type="entry name" value="P-loop containing nucleotide triphosphate hydrolases"/>
    <property type="match status" value="1"/>
</dbReference>